<organism evidence="1 2">
    <name type="scientific">Nocardioides ganghwensis</name>
    <dbReference type="NCBI Taxonomy" id="252230"/>
    <lineage>
        <taxon>Bacteria</taxon>
        <taxon>Bacillati</taxon>
        <taxon>Actinomycetota</taxon>
        <taxon>Actinomycetes</taxon>
        <taxon>Propionibacteriales</taxon>
        <taxon>Nocardioidaceae</taxon>
        <taxon>Nocardioides</taxon>
    </lineage>
</organism>
<dbReference type="SUPFAM" id="SSF143212">
    <property type="entry name" value="Rv2632c-like"/>
    <property type="match status" value="1"/>
</dbReference>
<dbReference type="EMBL" id="SDWU01000010">
    <property type="protein sequence ID" value="RYC02020.1"/>
    <property type="molecule type" value="Genomic_DNA"/>
</dbReference>
<proteinExistence type="predicted"/>
<gene>
    <name evidence="1" type="ORF">EUA07_10790</name>
</gene>
<dbReference type="Gene3D" id="3.30.160.240">
    <property type="entry name" value="Rv1738"/>
    <property type="match status" value="1"/>
</dbReference>
<protein>
    <submittedName>
        <fullName evidence="1">DUF1876 domain-containing protein</fullName>
    </submittedName>
</protein>
<comment type="caution">
    <text evidence="1">The sequence shown here is derived from an EMBL/GenBank/DDBJ whole genome shotgun (WGS) entry which is preliminary data.</text>
</comment>
<dbReference type="InterPro" id="IPR015057">
    <property type="entry name" value="Rv2632c-like"/>
</dbReference>
<reference evidence="1 2" key="1">
    <citation type="submission" date="2019-01" db="EMBL/GenBank/DDBJ databases">
        <title>Novel species of Nocardioides.</title>
        <authorList>
            <person name="Liu Q."/>
            <person name="Xin Y.-H."/>
        </authorList>
    </citation>
    <scope>NUCLEOTIDE SEQUENCE [LARGE SCALE GENOMIC DNA]</scope>
    <source>
        <strain evidence="1 2">CGMCC 4.6875</strain>
    </source>
</reference>
<dbReference type="Proteomes" id="UP000293291">
    <property type="component" value="Unassembled WGS sequence"/>
</dbReference>
<dbReference type="Pfam" id="PF08962">
    <property type="entry name" value="Rv2632c-like"/>
    <property type="match status" value="1"/>
</dbReference>
<name>A0A4Q2SB50_9ACTN</name>
<dbReference type="RefSeq" id="WP_129455153.1">
    <property type="nucleotide sequence ID" value="NZ_JACXYX010000014.1"/>
</dbReference>
<dbReference type="OrthoDB" id="4828144at2"/>
<dbReference type="AlphaFoldDB" id="A0A4Q2SB50"/>
<dbReference type="InterPro" id="IPR038070">
    <property type="entry name" value="Rv2632c-like_sf"/>
</dbReference>
<keyword evidence="2" id="KW-1185">Reference proteome</keyword>
<accession>A0A4Q2SB50</accession>
<evidence type="ECO:0000313" key="1">
    <source>
        <dbReference type="EMBL" id="RYC02020.1"/>
    </source>
</evidence>
<sequence>MSGDVSASTWQVEIQLGEHDGRTRAVARLRTHDRTALVGTGLARLNPTDRDVPEIGAELATARALHDLADRLLGAAVGDIADVTHEDVELRDLR</sequence>
<evidence type="ECO:0000313" key="2">
    <source>
        <dbReference type="Proteomes" id="UP000293291"/>
    </source>
</evidence>